<evidence type="ECO:0000313" key="1">
    <source>
        <dbReference type="EMBL" id="KAJ2985466.1"/>
    </source>
</evidence>
<proteinExistence type="predicted"/>
<accession>A0ACC1P3Q0</accession>
<dbReference type="EMBL" id="JANSHE010003579">
    <property type="protein sequence ID" value="KAJ2985466.1"/>
    <property type="molecule type" value="Genomic_DNA"/>
</dbReference>
<protein>
    <submittedName>
        <fullName evidence="1">Uncharacterized protein</fullName>
    </submittedName>
</protein>
<gene>
    <name evidence="1" type="ORF">NUW54_g10143</name>
</gene>
<sequence length="260" mass="26430">MKRVADKQLSKDDMDGDDDVEEVGTGFKKADESVLARRPYNQGLPRRSLAAPANASATPSAPATSEAPAAPPKFVGFSGFGSSSAGSSGPAAFTSSQPAFSSSPFSFSSTTSAQPVSSIASVSSGASNATKAFASFVSSISSPDTTSTPPASGNAMPKADDKEVEYYKAIRGLNVSLLSAISKAIEADPFVDVAHLLERYKSLRVSVDSDREDKSKTTSTAPSTSSNGSAPAASKPAETAAKPAAAPSFSMPAPPTSFAD</sequence>
<dbReference type="Proteomes" id="UP001144978">
    <property type="component" value="Unassembled WGS sequence"/>
</dbReference>
<name>A0ACC1P3Q0_9APHY</name>
<evidence type="ECO:0000313" key="2">
    <source>
        <dbReference type="Proteomes" id="UP001144978"/>
    </source>
</evidence>
<reference evidence="1" key="1">
    <citation type="submission" date="2022-08" db="EMBL/GenBank/DDBJ databases">
        <title>Genome Sequence of Pycnoporus sanguineus.</title>
        <authorList>
            <person name="Buettner E."/>
        </authorList>
    </citation>
    <scope>NUCLEOTIDE SEQUENCE</scope>
    <source>
        <strain evidence="1">CG-C14</strain>
    </source>
</reference>
<comment type="caution">
    <text evidence="1">The sequence shown here is derived from an EMBL/GenBank/DDBJ whole genome shotgun (WGS) entry which is preliminary data.</text>
</comment>
<keyword evidence="2" id="KW-1185">Reference proteome</keyword>
<organism evidence="1 2">
    <name type="scientific">Trametes sanguinea</name>
    <dbReference type="NCBI Taxonomy" id="158606"/>
    <lineage>
        <taxon>Eukaryota</taxon>
        <taxon>Fungi</taxon>
        <taxon>Dikarya</taxon>
        <taxon>Basidiomycota</taxon>
        <taxon>Agaricomycotina</taxon>
        <taxon>Agaricomycetes</taxon>
        <taxon>Polyporales</taxon>
        <taxon>Polyporaceae</taxon>
        <taxon>Trametes</taxon>
    </lineage>
</organism>